<evidence type="ECO:0000256" key="2">
    <source>
        <dbReference type="SAM" id="Phobius"/>
    </source>
</evidence>
<keyword evidence="4" id="KW-1185">Reference proteome</keyword>
<reference evidence="3 4" key="1">
    <citation type="submission" date="2021-04" db="EMBL/GenBank/DDBJ databases">
        <authorList>
            <person name="De Guttry C."/>
            <person name="Zahm M."/>
            <person name="Klopp C."/>
            <person name="Cabau C."/>
            <person name="Louis A."/>
            <person name="Berthelot C."/>
            <person name="Parey E."/>
            <person name="Roest Crollius H."/>
            <person name="Montfort J."/>
            <person name="Robinson-Rechavi M."/>
            <person name="Bucao C."/>
            <person name="Bouchez O."/>
            <person name="Gislard M."/>
            <person name="Lluch J."/>
            <person name="Milhes M."/>
            <person name="Lampietro C."/>
            <person name="Lopez Roques C."/>
            <person name="Donnadieu C."/>
            <person name="Braasch I."/>
            <person name="Desvignes T."/>
            <person name="Postlethwait J."/>
            <person name="Bobe J."/>
            <person name="Wedekind C."/>
            <person name="Guiguen Y."/>
        </authorList>
    </citation>
    <scope>NUCLEOTIDE SEQUENCE [LARGE SCALE GENOMIC DNA]</scope>
    <source>
        <strain evidence="3">Cs_M1</strain>
        <tissue evidence="3">Blood</tissue>
    </source>
</reference>
<keyword evidence="2" id="KW-1133">Transmembrane helix</keyword>
<dbReference type="PANTHER" id="PTHR33538:SF1">
    <property type="entry name" value="PROTEIN BRAMBLEBERRY"/>
    <property type="match status" value="1"/>
</dbReference>
<feature type="compositionally biased region" description="Polar residues" evidence="1">
    <location>
        <begin position="598"/>
        <end position="618"/>
    </location>
</feature>
<feature type="region of interest" description="Disordered" evidence="1">
    <location>
        <begin position="488"/>
        <end position="512"/>
    </location>
</feature>
<dbReference type="AlphaFoldDB" id="A0AAN8LJK7"/>
<dbReference type="Proteomes" id="UP001356427">
    <property type="component" value="Unassembled WGS sequence"/>
</dbReference>
<sequence length="655" mass="72090">MVCGLYQRNSDETTVVQRYFEPTFSSTQMAQPVMTSQLGLILLVCVLASRCGPVNGFFDWLKPTQPGAPALAPSLVPGLPGGDAQPFEMTIADEKFLAEAKNMELSPLDSCHYRVVAQLKSTCASLSEEQLAKLGVVLFNCQAEVEGRRTYPCTEDMSLKQCTADMDSDTWNAYHIVSNRARSVCYATRQQHFRRQSELTVNALISTATSQLDAMKDLKEGQLELKELTSASLERLLEGHSALEAQQGALWVGQEQLETSLSSNLERLGQEKALIASGQELVAQLIHGITHRMENVSEQLKDQGSEVQEGHKAILDDLAEVSGRTKDIYSKIDHSVSGFLQYQKLTAQYYVDLMGKLERMNGTLGTMLHYLDNMQRRLEERLHVIQGYLGLAGLSLAAVWTCVVHAGYFLLCAVVLTFLRCPSFSRAMLLFTVPLNAVAEVNQQPALDLASLSMLLLTLSLGYWLAMQVLWACSQMRGKKVPSLLPPQKTLEPESHHVPHYHHPHSCGPSSSTPLRDELDGLMEPGDLLDQDSFMTGDPCIAALSPSHAHYIAEAKFVPVMASPTHSTPRFKCRPSLSAAVLEGLPQRNLGGMMDALSKSQSASPNQSLASNSSVSGRQLCNGTTRMGHQCKKRAVLGQEYCHVHESGYTSYNRL</sequence>
<protein>
    <recommendedName>
        <fullName evidence="5">Protein brambleberry-like</fullName>
    </recommendedName>
</protein>
<feature type="transmembrane region" description="Helical" evidence="2">
    <location>
        <begin position="388"/>
        <end position="416"/>
    </location>
</feature>
<evidence type="ECO:0000313" key="3">
    <source>
        <dbReference type="EMBL" id="KAK6313873.1"/>
    </source>
</evidence>
<organism evidence="3 4">
    <name type="scientific">Coregonus suidteri</name>
    <dbReference type="NCBI Taxonomy" id="861788"/>
    <lineage>
        <taxon>Eukaryota</taxon>
        <taxon>Metazoa</taxon>
        <taxon>Chordata</taxon>
        <taxon>Craniata</taxon>
        <taxon>Vertebrata</taxon>
        <taxon>Euteleostomi</taxon>
        <taxon>Actinopterygii</taxon>
        <taxon>Neopterygii</taxon>
        <taxon>Teleostei</taxon>
        <taxon>Protacanthopterygii</taxon>
        <taxon>Salmoniformes</taxon>
        <taxon>Salmonidae</taxon>
        <taxon>Coregoninae</taxon>
        <taxon>Coregonus</taxon>
    </lineage>
</organism>
<keyword evidence="2" id="KW-0472">Membrane</keyword>
<evidence type="ECO:0000313" key="4">
    <source>
        <dbReference type="Proteomes" id="UP001356427"/>
    </source>
</evidence>
<dbReference type="InterPro" id="IPR040346">
    <property type="entry name" value="GEX1/Brambleberry"/>
</dbReference>
<keyword evidence="2" id="KW-0812">Transmembrane</keyword>
<evidence type="ECO:0000256" key="1">
    <source>
        <dbReference type="SAM" id="MobiDB-lite"/>
    </source>
</evidence>
<name>A0AAN8LJK7_9TELE</name>
<feature type="transmembrane region" description="Helical" evidence="2">
    <location>
        <begin position="451"/>
        <end position="473"/>
    </location>
</feature>
<dbReference type="PANTHER" id="PTHR33538">
    <property type="entry name" value="PROTEIN GAMETE EXPRESSED 1"/>
    <property type="match status" value="1"/>
</dbReference>
<gene>
    <name evidence="3" type="ORF">J4Q44_G00153320</name>
</gene>
<proteinExistence type="predicted"/>
<feature type="region of interest" description="Disordered" evidence="1">
    <location>
        <begin position="597"/>
        <end position="618"/>
    </location>
</feature>
<dbReference type="EMBL" id="JAGTTL010000013">
    <property type="protein sequence ID" value="KAK6313873.1"/>
    <property type="molecule type" value="Genomic_DNA"/>
</dbReference>
<accession>A0AAN8LJK7</accession>
<comment type="caution">
    <text evidence="3">The sequence shown here is derived from an EMBL/GenBank/DDBJ whole genome shotgun (WGS) entry which is preliminary data.</text>
</comment>
<evidence type="ECO:0008006" key="5">
    <source>
        <dbReference type="Google" id="ProtNLM"/>
    </source>
</evidence>